<comment type="caution">
    <text evidence="4">The sequence shown here is derived from an EMBL/GenBank/DDBJ whole genome shotgun (WGS) entry which is preliminary data.</text>
</comment>
<dbReference type="InterPro" id="IPR041664">
    <property type="entry name" value="AAA_16"/>
</dbReference>
<keyword evidence="5" id="KW-1185">Reference proteome</keyword>
<sequence length="377" mass="39984">MGRPTTIRQPQPERPAVPLAAVHGDAALFSGRQHELDALDGVLGEVVLEGSRVVLVEGPAGIGKTALLRRFVERHSDLRVFWSSGGESGRGSSFAVIGRLFRFIGVRGYGSPVHTASTLPEEKPVEVGRRLVQALTGLDRARPTVLVIDDAHGADLDSLRALLFALRRLSDHPVMTVVVTRPGAADLPEGLVRLAGCARTGSVLPLGPMLPGDVQDLAAAVGVPDLPLQTAYRLCAHTVGNPRHLLALLAELPVEAWSRELVLPAPRLFSRSVGRTLSSCSDAARGLVEAVSVLGEHADLSTAAAIADVHEPLVALEEACDAGLLLPPQPAAAWRLTFPDPLMRAAVYGRLGSARRARLHLAAAEVVDDHRGAQNHR</sequence>
<dbReference type="InterPro" id="IPR003593">
    <property type="entry name" value="AAA+_ATPase"/>
</dbReference>
<feature type="domain" description="AAA+ ATPase" evidence="3">
    <location>
        <begin position="50"/>
        <end position="210"/>
    </location>
</feature>
<dbReference type="InterPro" id="IPR027417">
    <property type="entry name" value="P-loop_NTPase"/>
</dbReference>
<reference evidence="5" key="1">
    <citation type="submission" date="2023-07" db="EMBL/GenBank/DDBJ databases">
        <title>30 novel species of actinomycetes from the DSMZ collection.</title>
        <authorList>
            <person name="Nouioui I."/>
        </authorList>
    </citation>
    <scope>NUCLEOTIDE SEQUENCE [LARGE SCALE GENOMIC DNA]</scope>
    <source>
        <strain evidence="5">DSM 45834</strain>
    </source>
</reference>
<dbReference type="RefSeq" id="WP_311558927.1">
    <property type="nucleotide sequence ID" value="NZ_JAVREJ010000018.1"/>
</dbReference>
<protein>
    <submittedName>
        <fullName evidence="4">AAA family ATPase</fullName>
    </submittedName>
</protein>
<dbReference type="PANTHER" id="PTHR16305">
    <property type="entry name" value="TESTICULAR SOLUBLE ADENYLYL CYCLASE"/>
    <property type="match status" value="1"/>
</dbReference>
<keyword evidence="2" id="KW-0067">ATP-binding</keyword>
<evidence type="ECO:0000256" key="1">
    <source>
        <dbReference type="ARBA" id="ARBA00022741"/>
    </source>
</evidence>
<dbReference type="Pfam" id="PF13191">
    <property type="entry name" value="AAA_16"/>
    <property type="match status" value="1"/>
</dbReference>
<evidence type="ECO:0000313" key="4">
    <source>
        <dbReference type="EMBL" id="MDT0352422.1"/>
    </source>
</evidence>
<evidence type="ECO:0000313" key="5">
    <source>
        <dbReference type="Proteomes" id="UP001183202"/>
    </source>
</evidence>
<dbReference type="EMBL" id="JAVREJ010000018">
    <property type="protein sequence ID" value="MDT0352422.1"/>
    <property type="molecule type" value="Genomic_DNA"/>
</dbReference>
<dbReference type="PANTHER" id="PTHR16305:SF35">
    <property type="entry name" value="TRANSCRIPTIONAL ACTIVATOR DOMAIN"/>
    <property type="match status" value="1"/>
</dbReference>
<proteinExistence type="predicted"/>
<evidence type="ECO:0000259" key="3">
    <source>
        <dbReference type="SMART" id="SM00382"/>
    </source>
</evidence>
<organism evidence="4 5">
    <name type="scientific">Pseudonocardia charpentierae</name>
    <dbReference type="NCBI Taxonomy" id="3075545"/>
    <lineage>
        <taxon>Bacteria</taxon>
        <taxon>Bacillati</taxon>
        <taxon>Actinomycetota</taxon>
        <taxon>Actinomycetes</taxon>
        <taxon>Pseudonocardiales</taxon>
        <taxon>Pseudonocardiaceae</taxon>
        <taxon>Pseudonocardia</taxon>
    </lineage>
</organism>
<dbReference type="Gene3D" id="3.40.50.300">
    <property type="entry name" value="P-loop containing nucleotide triphosphate hydrolases"/>
    <property type="match status" value="1"/>
</dbReference>
<evidence type="ECO:0000256" key="2">
    <source>
        <dbReference type="ARBA" id="ARBA00022840"/>
    </source>
</evidence>
<keyword evidence="1" id="KW-0547">Nucleotide-binding</keyword>
<dbReference type="SMART" id="SM00382">
    <property type="entry name" value="AAA"/>
    <property type="match status" value="1"/>
</dbReference>
<gene>
    <name evidence="4" type="ORF">RM445_23115</name>
</gene>
<dbReference type="SUPFAM" id="SSF52540">
    <property type="entry name" value="P-loop containing nucleoside triphosphate hydrolases"/>
    <property type="match status" value="1"/>
</dbReference>
<dbReference type="Proteomes" id="UP001183202">
    <property type="component" value="Unassembled WGS sequence"/>
</dbReference>
<name>A0ABU2NFQ8_9PSEU</name>
<accession>A0ABU2NFQ8</accession>